<dbReference type="Proteomes" id="UP001058974">
    <property type="component" value="Chromosome 4"/>
</dbReference>
<reference evidence="2 3" key="1">
    <citation type="journal article" date="2022" name="Nat. Genet.">
        <title>Improved pea reference genome and pan-genome highlight genomic features and evolutionary characteristics.</title>
        <authorList>
            <person name="Yang T."/>
            <person name="Liu R."/>
            <person name="Luo Y."/>
            <person name="Hu S."/>
            <person name="Wang D."/>
            <person name="Wang C."/>
            <person name="Pandey M.K."/>
            <person name="Ge S."/>
            <person name="Xu Q."/>
            <person name="Li N."/>
            <person name="Li G."/>
            <person name="Huang Y."/>
            <person name="Saxena R.K."/>
            <person name="Ji Y."/>
            <person name="Li M."/>
            <person name="Yan X."/>
            <person name="He Y."/>
            <person name="Liu Y."/>
            <person name="Wang X."/>
            <person name="Xiang C."/>
            <person name="Varshney R.K."/>
            <person name="Ding H."/>
            <person name="Gao S."/>
            <person name="Zong X."/>
        </authorList>
    </citation>
    <scope>NUCLEOTIDE SEQUENCE [LARGE SCALE GENOMIC DNA]</scope>
    <source>
        <strain evidence="2 3">cv. Zhongwan 6</strain>
    </source>
</reference>
<evidence type="ECO:0000313" key="3">
    <source>
        <dbReference type="Proteomes" id="UP001058974"/>
    </source>
</evidence>
<protein>
    <submittedName>
        <fullName evidence="2">Uncharacterized protein</fullName>
    </submittedName>
</protein>
<dbReference type="Gramene" id="Psat04G0097200-T1">
    <property type="protein sequence ID" value="KAI5415756.1"/>
    <property type="gene ID" value="KIW84_040972"/>
</dbReference>
<organism evidence="2 3">
    <name type="scientific">Pisum sativum</name>
    <name type="common">Garden pea</name>
    <name type="synonym">Lathyrus oleraceus</name>
    <dbReference type="NCBI Taxonomy" id="3888"/>
    <lineage>
        <taxon>Eukaryota</taxon>
        <taxon>Viridiplantae</taxon>
        <taxon>Streptophyta</taxon>
        <taxon>Embryophyta</taxon>
        <taxon>Tracheophyta</taxon>
        <taxon>Spermatophyta</taxon>
        <taxon>Magnoliopsida</taxon>
        <taxon>eudicotyledons</taxon>
        <taxon>Gunneridae</taxon>
        <taxon>Pentapetalae</taxon>
        <taxon>rosids</taxon>
        <taxon>fabids</taxon>
        <taxon>Fabales</taxon>
        <taxon>Fabaceae</taxon>
        <taxon>Papilionoideae</taxon>
        <taxon>50 kb inversion clade</taxon>
        <taxon>NPAAA clade</taxon>
        <taxon>Hologalegina</taxon>
        <taxon>IRL clade</taxon>
        <taxon>Fabeae</taxon>
        <taxon>Lathyrus</taxon>
    </lineage>
</organism>
<feature type="region of interest" description="Disordered" evidence="1">
    <location>
        <begin position="1"/>
        <end position="27"/>
    </location>
</feature>
<accession>A0A9D4XBS2</accession>
<evidence type="ECO:0000256" key="1">
    <source>
        <dbReference type="SAM" id="MobiDB-lite"/>
    </source>
</evidence>
<keyword evidence="3" id="KW-1185">Reference proteome</keyword>
<name>A0A9D4XBS2_PEA</name>
<gene>
    <name evidence="2" type="ORF">KIW84_040972</name>
</gene>
<dbReference type="AlphaFoldDB" id="A0A9D4XBS2"/>
<feature type="compositionally biased region" description="Polar residues" evidence="1">
    <location>
        <begin position="13"/>
        <end position="26"/>
    </location>
</feature>
<evidence type="ECO:0000313" key="2">
    <source>
        <dbReference type="EMBL" id="KAI5415756.1"/>
    </source>
</evidence>
<sequence>MSHMYPSPFAQPISPSGSNIQTSRVRSSLCARDMPLEDFNNMMQDFDVSRSGRSKTLTPSNLEDLFSAKISSSPWYFDPAAASVFSPTHKSAIFNQFQQLQSSLSPINTNVMSPKNVEHPLFHQASYGVSSP</sequence>
<comment type="caution">
    <text evidence="2">The sequence shown here is derived from an EMBL/GenBank/DDBJ whole genome shotgun (WGS) entry which is preliminary data.</text>
</comment>
<dbReference type="EMBL" id="JAMSHJ010000004">
    <property type="protein sequence ID" value="KAI5415756.1"/>
    <property type="molecule type" value="Genomic_DNA"/>
</dbReference>
<proteinExistence type="predicted"/>